<gene>
    <name evidence="1" type="ORF">SAMN03080606_01175</name>
</gene>
<dbReference type="Proteomes" id="UP000198636">
    <property type="component" value="Unassembled WGS sequence"/>
</dbReference>
<evidence type="ECO:0000313" key="1">
    <source>
        <dbReference type="EMBL" id="SCY26954.1"/>
    </source>
</evidence>
<name>A0A1G5EJ17_9FIRM</name>
<accession>A0A1G5EJ17</accession>
<dbReference type="AlphaFoldDB" id="A0A1G5EJ17"/>
<evidence type="ECO:0000313" key="2">
    <source>
        <dbReference type="Proteomes" id="UP000198636"/>
    </source>
</evidence>
<organism evidence="1 2">
    <name type="scientific">Alkaliphilus peptidifermentans DSM 18978</name>
    <dbReference type="NCBI Taxonomy" id="1120976"/>
    <lineage>
        <taxon>Bacteria</taxon>
        <taxon>Bacillati</taxon>
        <taxon>Bacillota</taxon>
        <taxon>Clostridia</taxon>
        <taxon>Peptostreptococcales</taxon>
        <taxon>Natronincolaceae</taxon>
        <taxon>Alkaliphilus</taxon>
    </lineage>
</organism>
<proteinExistence type="predicted"/>
<keyword evidence="2" id="KW-1185">Reference proteome</keyword>
<dbReference type="OrthoDB" id="1705959at2"/>
<dbReference type="RefSeq" id="WP_091541053.1">
    <property type="nucleotide sequence ID" value="NZ_FMUS01000005.1"/>
</dbReference>
<dbReference type="Pfam" id="PF20353">
    <property type="entry name" value="DUF6648"/>
    <property type="match status" value="1"/>
</dbReference>
<protein>
    <submittedName>
        <fullName evidence="1">Uncharacterized protein</fullName>
    </submittedName>
</protein>
<dbReference type="InterPro" id="IPR046590">
    <property type="entry name" value="DUF6648"/>
</dbReference>
<sequence>MKYTHGENIFDKFFNEREALIEQFKKGDISKKEYIEEGYFTIKEMDIKPFKIIDNFDKAIFNYQYYNTMAKFFYLKANEIKKYGKHIEKSKELLQKVDEYYYKKDRATLKAVEIKEFYGVEVYYIQVKSEYLKRKLYEVIFDDHPGVILHSTSEWLLKRFKEENIFDEKLKKSLISNYVNQKY</sequence>
<dbReference type="EMBL" id="FMUS01000005">
    <property type="protein sequence ID" value="SCY26954.1"/>
    <property type="molecule type" value="Genomic_DNA"/>
</dbReference>
<reference evidence="1 2" key="1">
    <citation type="submission" date="2016-10" db="EMBL/GenBank/DDBJ databases">
        <authorList>
            <person name="de Groot N.N."/>
        </authorList>
    </citation>
    <scope>NUCLEOTIDE SEQUENCE [LARGE SCALE GENOMIC DNA]</scope>
    <source>
        <strain evidence="1 2">DSM 18978</strain>
    </source>
</reference>
<dbReference type="STRING" id="1120976.SAMN03080606_01175"/>